<dbReference type="GO" id="GO:0016020">
    <property type="term" value="C:membrane"/>
    <property type="evidence" value="ECO:0007669"/>
    <property type="project" value="InterPro"/>
</dbReference>
<dbReference type="Gene3D" id="1.20.5.1930">
    <property type="match status" value="1"/>
</dbReference>
<evidence type="ECO:0000256" key="4">
    <source>
        <dbReference type="ARBA" id="ARBA00022679"/>
    </source>
</evidence>
<sequence length="389" mass="44435">MSDVNQMFNFLKPVLFLKFLLLVSIFINIYLKYNSDPLIMILLFTLTTIIIINNLIRNKKLKGNPKYEYISLLFSICAATLLQYLIGSLTTTFYMYSYLYDIFQLEKNILKFFISIHLLLYILVIGLDSDFSDIFHIISIAGVKIFAYLATTGMLYYQKNLEVEKEEIKQLNEKLKLANIKLQKYALEVEEMTISRERTKVAQELHDSLGHSLMALNMHLEFAKNICSTKPKKAEEVLAKSEKIAKGSINDLRKAVSLLSSELQITEFNTSLEKLISTFDLFNDIKITFNMNESIDDLSPLIKTSIYKTIQEAITNSLSHGNSTEITIKITRNSENIKLVVADNGIGCNNISKSNGLNGIEHRIKLLRGTTQYFSHNNLGFSIKVFIPI</sequence>
<feature type="domain" description="Histidine kinase/HSP90-like ATPase" evidence="9">
    <location>
        <begin position="305"/>
        <end position="350"/>
    </location>
</feature>
<proteinExistence type="predicted"/>
<dbReference type="GO" id="GO:0046983">
    <property type="term" value="F:protein dimerization activity"/>
    <property type="evidence" value="ECO:0007669"/>
    <property type="project" value="InterPro"/>
</dbReference>
<dbReference type="Proteomes" id="UP000431451">
    <property type="component" value="Unassembled WGS sequence"/>
</dbReference>
<dbReference type="PANTHER" id="PTHR24421">
    <property type="entry name" value="NITRATE/NITRITE SENSOR PROTEIN NARX-RELATED"/>
    <property type="match status" value="1"/>
</dbReference>
<keyword evidence="3" id="KW-0597">Phosphoprotein</keyword>
<evidence type="ECO:0000256" key="8">
    <source>
        <dbReference type="ARBA" id="ARBA00023012"/>
    </source>
</evidence>
<dbReference type="CDD" id="cd16917">
    <property type="entry name" value="HATPase_UhpB-NarQ-NarX-like"/>
    <property type="match status" value="1"/>
</dbReference>
<dbReference type="Pfam" id="PF07730">
    <property type="entry name" value="HisKA_3"/>
    <property type="match status" value="1"/>
</dbReference>
<evidence type="ECO:0000256" key="7">
    <source>
        <dbReference type="ARBA" id="ARBA00022840"/>
    </source>
</evidence>
<dbReference type="GO" id="GO:0000155">
    <property type="term" value="F:phosphorelay sensor kinase activity"/>
    <property type="evidence" value="ECO:0007669"/>
    <property type="project" value="InterPro"/>
</dbReference>
<keyword evidence="7" id="KW-0067">ATP-binding</keyword>
<dbReference type="InterPro" id="IPR011712">
    <property type="entry name" value="Sig_transdc_His_kin_sub3_dim/P"/>
</dbReference>
<evidence type="ECO:0000256" key="2">
    <source>
        <dbReference type="ARBA" id="ARBA00012438"/>
    </source>
</evidence>
<dbReference type="InterPro" id="IPR050482">
    <property type="entry name" value="Sensor_HK_TwoCompSys"/>
</dbReference>
<keyword evidence="5" id="KW-0547">Nucleotide-binding</keyword>
<name>A0A653AV63_9CLOT</name>
<dbReference type="AlphaFoldDB" id="A0A653AV63"/>
<keyword evidence="4 11" id="KW-0808">Transferase</keyword>
<protein>
    <recommendedName>
        <fullName evidence="2">histidine kinase</fullName>
        <ecNumber evidence="2">2.7.13.3</ecNumber>
    </recommendedName>
</protein>
<accession>A0A653AV63</accession>
<evidence type="ECO:0000259" key="10">
    <source>
        <dbReference type="Pfam" id="PF07730"/>
    </source>
</evidence>
<evidence type="ECO:0000313" key="11">
    <source>
        <dbReference type="EMBL" id="VCT85405.1"/>
    </source>
</evidence>
<dbReference type="InterPro" id="IPR036890">
    <property type="entry name" value="HATPase_C_sf"/>
</dbReference>
<keyword evidence="6" id="KW-0418">Kinase</keyword>
<evidence type="ECO:0000256" key="5">
    <source>
        <dbReference type="ARBA" id="ARBA00022741"/>
    </source>
</evidence>
<dbReference type="GO" id="GO:0005524">
    <property type="term" value="F:ATP binding"/>
    <property type="evidence" value="ECO:0007669"/>
    <property type="project" value="UniProtKB-KW"/>
</dbReference>
<dbReference type="InterPro" id="IPR003594">
    <property type="entry name" value="HATPase_dom"/>
</dbReference>
<keyword evidence="8" id="KW-0902">Two-component regulatory system</keyword>
<evidence type="ECO:0000256" key="3">
    <source>
        <dbReference type="ARBA" id="ARBA00022553"/>
    </source>
</evidence>
<dbReference type="SUPFAM" id="SSF55874">
    <property type="entry name" value="ATPase domain of HSP90 chaperone/DNA topoisomerase II/histidine kinase"/>
    <property type="match status" value="1"/>
</dbReference>
<gene>
    <name evidence="11" type="primary">narX</name>
    <name evidence="11" type="ORF">CNEONATNEC25_03006</name>
</gene>
<reference evidence="11 12" key="1">
    <citation type="submission" date="2018-06" db="EMBL/GenBank/DDBJ databases">
        <authorList>
            <consortium name="IHU Genomes"/>
        </authorList>
    </citation>
    <scope>NUCLEOTIDE SEQUENCE [LARGE SCALE GENOMIC DNA]</scope>
    <source>
        <strain evidence="11 12">NEC25</strain>
    </source>
</reference>
<evidence type="ECO:0000256" key="6">
    <source>
        <dbReference type="ARBA" id="ARBA00022777"/>
    </source>
</evidence>
<dbReference type="EC" id="2.7.13.3" evidence="2"/>
<comment type="catalytic activity">
    <reaction evidence="1">
        <text>ATP + protein L-histidine = ADP + protein N-phospho-L-histidine.</text>
        <dbReference type="EC" id="2.7.13.3"/>
    </reaction>
</comment>
<organism evidence="11 12">
    <name type="scientific">Clostridium neonatale</name>
    <dbReference type="NCBI Taxonomy" id="137838"/>
    <lineage>
        <taxon>Bacteria</taxon>
        <taxon>Bacillati</taxon>
        <taxon>Bacillota</taxon>
        <taxon>Clostridia</taxon>
        <taxon>Eubacteriales</taxon>
        <taxon>Clostridiaceae</taxon>
        <taxon>Clostridium</taxon>
    </lineage>
</organism>
<evidence type="ECO:0000259" key="9">
    <source>
        <dbReference type="Pfam" id="PF02518"/>
    </source>
</evidence>
<dbReference type="PANTHER" id="PTHR24421:SF10">
    <property type="entry name" value="NITRATE_NITRITE SENSOR PROTEIN NARQ"/>
    <property type="match status" value="1"/>
</dbReference>
<dbReference type="Pfam" id="PF02518">
    <property type="entry name" value="HATPase_c"/>
    <property type="match status" value="1"/>
</dbReference>
<feature type="domain" description="Signal transduction histidine kinase subgroup 3 dimerisation and phosphoacceptor" evidence="10">
    <location>
        <begin position="197"/>
        <end position="260"/>
    </location>
</feature>
<dbReference type="EMBL" id="UWJD01000002">
    <property type="protein sequence ID" value="VCT85405.1"/>
    <property type="molecule type" value="Genomic_DNA"/>
</dbReference>
<dbReference type="Gene3D" id="3.30.565.10">
    <property type="entry name" value="Histidine kinase-like ATPase, C-terminal domain"/>
    <property type="match status" value="1"/>
</dbReference>
<evidence type="ECO:0000313" key="12">
    <source>
        <dbReference type="Proteomes" id="UP000431451"/>
    </source>
</evidence>
<evidence type="ECO:0000256" key="1">
    <source>
        <dbReference type="ARBA" id="ARBA00000085"/>
    </source>
</evidence>